<name>A0A7J8U0N5_9ROSI</name>
<dbReference type="GO" id="GO:0016491">
    <property type="term" value="F:oxidoreductase activity"/>
    <property type="evidence" value="ECO:0007669"/>
    <property type="project" value="InterPro"/>
</dbReference>
<accession>A0A7J8U0N5</accession>
<dbReference type="EMBL" id="JABFAB010000003">
    <property type="protein sequence ID" value="MBA0644032.1"/>
    <property type="molecule type" value="Genomic_DNA"/>
</dbReference>
<evidence type="ECO:0000259" key="2">
    <source>
        <dbReference type="Pfam" id="PF07731"/>
    </source>
</evidence>
<dbReference type="PANTHER" id="PTHR11709">
    <property type="entry name" value="MULTI-COPPER OXIDASE"/>
    <property type="match status" value="1"/>
</dbReference>
<feature type="domain" description="Plastocyanin-like" evidence="2">
    <location>
        <begin position="53"/>
        <end position="152"/>
    </location>
</feature>
<dbReference type="SUPFAM" id="SSF49503">
    <property type="entry name" value="Cupredoxins"/>
    <property type="match status" value="1"/>
</dbReference>
<evidence type="ECO:0000313" key="4">
    <source>
        <dbReference type="Proteomes" id="UP000593573"/>
    </source>
</evidence>
<comment type="caution">
    <text evidence="3">The sequence shown here is derived from an EMBL/GenBank/DDBJ whole genome shotgun (WGS) entry which is preliminary data.</text>
</comment>
<reference evidence="3 4" key="1">
    <citation type="journal article" date="2019" name="Genome Biol. Evol.">
        <title>Insights into the evolution of the New World diploid cottons (Gossypium, subgenus Houzingenia) based on genome sequencing.</title>
        <authorList>
            <person name="Grover C.E."/>
            <person name="Arick M.A. 2nd"/>
            <person name="Thrash A."/>
            <person name="Conover J.L."/>
            <person name="Sanders W.S."/>
            <person name="Peterson D.G."/>
            <person name="Frelichowski J.E."/>
            <person name="Scheffler J.A."/>
            <person name="Scheffler B.E."/>
            <person name="Wendel J.F."/>
        </authorList>
    </citation>
    <scope>NUCLEOTIDE SEQUENCE [LARGE SCALE GENOMIC DNA]</scope>
    <source>
        <strain evidence="3">57</strain>
        <tissue evidence="3">Leaf</tissue>
    </source>
</reference>
<comment type="similarity">
    <text evidence="1">Belongs to the multicopper oxidase family.</text>
</comment>
<dbReference type="AlphaFoldDB" id="A0A7J8U0N5"/>
<dbReference type="InterPro" id="IPR008972">
    <property type="entry name" value="Cupredoxin"/>
</dbReference>
<protein>
    <recommendedName>
        <fullName evidence="2">Plastocyanin-like domain-containing protein</fullName>
    </recommendedName>
</protein>
<gene>
    <name evidence="3" type="ORF">Goklo_028252</name>
</gene>
<dbReference type="InterPro" id="IPR011706">
    <property type="entry name" value="Cu-oxidase_C"/>
</dbReference>
<organism evidence="3 4">
    <name type="scientific">Gossypium klotzschianum</name>
    <dbReference type="NCBI Taxonomy" id="34286"/>
    <lineage>
        <taxon>Eukaryota</taxon>
        <taxon>Viridiplantae</taxon>
        <taxon>Streptophyta</taxon>
        <taxon>Embryophyta</taxon>
        <taxon>Tracheophyta</taxon>
        <taxon>Spermatophyta</taxon>
        <taxon>Magnoliopsida</taxon>
        <taxon>eudicotyledons</taxon>
        <taxon>Gunneridae</taxon>
        <taxon>Pentapetalae</taxon>
        <taxon>rosids</taxon>
        <taxon>malvids</taxon>
        <taxon>Malvales</taxon>
        <taxon>Malvaceae</taxon>
        <taxon>Malvoideae</taxon>
        <taxon>Gossypium</taxon>
    </lineage>
</organism>
<sequence>MGRILCHGHGICTLSHDTSLNNITFVMPKAGLLQAHYFHIKGVFKTDFLDRLPVLFYYIGVPLTANLGTSLGTRLTNVAFNSTIELVLQDTNLLTVESHPFHIYGFNFFVVGSGVGNFDPSKDPAKFNLVNPPERNTVGVPTRRWTTIRFRAIIRCLVYALPPGTAYDVGSKDGLCC</sequence>
<dbReference type="OrthoDB" id="2121828at2759"/>
<dbReference type="PANTHER" id="PTHR11709:SF207">
    <property type="entry name" value="LACCASE-11"/>
    <property type="match status" value="1"/>
</dbReference>
<evidence type="ECO:0000313" key="3">
    <source>
        <dbReference type="EMBL" id="MBA0644032.1"/>
    </source>
</evidence>
<dbReference type="GO" id="GO:0005507">
    <property type="term" value="F:copper ion binding"/>
    <property type="evidence" value="ECO:0007669"/>
    <property type="project" value="InterPro"/>
</dbReference>
<dbReference type="InterPro" id="IPR045087">
    <property type="entry name" value="Cu-oxidase_fam"/>
</dbReference>
<dbReference type="Gene3D" id="2.60.40.420">
    <property type="entry name" value="Cupredoxins - blue copper proteins"/>
    <property type="match status" value="1"/>
</dbReference>
<dbReference type="Pfam" id="PF07731">
    <property type="entry name" value="Cu-oxidase_2"/>
    <property type="match status" value="1"/>
</dbReference>
<keyword evidence="4" id="KW-1185">Reference proteome</keyword>
<proteinExistence type="inferred from homology"/>
<evidence type="ECO:0000256" key="1">
    <source>
        <dbReference type="ARBA" id="ARBA00010609"/>
    </source>
</evidence>
<dbReference type="Proteomes" id="UP000593573">
    <property type="component" value="Unassembled WGS sequence"/>
</dbReference>